<dbReference type="Proteomes" id="UP000027308">
    <property type="component" value="Chromosome"/>
</dbReference>
<gene>
    <name evidence="1" type="ORF">PS417_10750</name>
</gene>
<organism evidence="1 2">
    <name type="scientific">Pseudomonas simiae</name>
    <dbReference type="NCBI Taxonomy" id="321846"/>
    <lineage>
        <taxon>Bacteria</taxon>
        <taxon>Pseudomonadati</taxon>
        <taxon>Pseudomonadota</taxon>
        <taxon>Gammaproteobacteria</taxon>
        <taxon>Pseudomonadales</taxon>
        <taxon>Pseudomonadaceae</taxon>
        <taxon>Pseudomonas</taxon>
    </lineage>
</organism>
<dbReference type="AlphaFoldDB" id="A0A1N7UGD4"/>
<evidence type="ECO:0000313" key="1">
    <source>
        <dbReference type="EMBL" id="AIB36043.1"/>
    </source>
</evidence>
<reference evidence="1 2" key="1">
    <citation type="submission" date="2014-05" db="EMBL/GenBank/DDBJ databases">
        <title>Pseudomonas simiae WCS417.</title>
        <authorList>
            <person name="Berendsen R.L."/>
        </authorList>
    </citation>
    <scope>NUCLEOTIDE SEQUENCE [LARGE SCALE GENOMIC DNA]</scope>
    <source>
        <strain evidence="1 2">WCS417</strain>
    </source>
</reference>
<name>A0A1N7UGD4_9PSED</name>
<accession>A0A1N7UGD4</accession>
<protein>
    <submittedName>
        <fullName evidence="1">Uncharacterized protein</fullName>
    </submittedName>
</protein>
<dbReference type="EMBL" id="CP007637">
    <property type="protein sequence ID" value="AIB36043.1"/>
    <property type="molecule type" value="Genomic_DNA"/>
</dbReference>
<sequence length="101" mass="10873">MNTLTTISTVEPAIYVSVEFSEDYDAYEGKGSWKWVAKRSWTCGGATRTEIFEVPQHAEGAEREDVGRMIQGLTGAAAGSNAKYAVSCAGDTASYIAVRVE</sequence>
<evidence type="ECO:0000313" key="2">
    <source>
        <dbReference type="Proteomes" id="UP000027308"/>
    </source>
</evidence>
<proteinExistence type="predicted"/>